<organism evidence="11 13">
    <name type="scientific">Adineta steineri</name>
    <dbReference type="NCBI Taxonomy" id="433720"/>
    <lineage>
        <taxon>Eukaryota</taxon>
        <taxon>Metazoa</taxon>
        <taxon>Spiralia</taxon>
        <taxon>Gnathifera</taxon>
        <taxon>Rotifera</taxon>
        <taxon>Eurotatoria</taxon>
        <taxon>Bdelloidea</taxon>
        <taxon>Adinetida</taxon>
        <taxon>Adinetidae</taxon>
        <taxon>Adineta</taxon>
    </lineage>
</organism>
<evidence type="ECO:0000256" key="7">
    <source>
        <dbReference type="ARBA" id="ARBA00023170"/>
    </source>
</evidence>
<evidence type="ECO:0000256" key="8">
    <source>
        <dbReference type="ARBA" id="ARBA00023224"/>
    </source>
</evidence>
<evidence type="ECO:0000256" key="4">
    <source>
        <dbReference type="ARBA" id="ARBA00022989"/>
    </source>
</evidence>
<protein>
    <recommendedName>
        <fullName evidence="10">G-protein coupled receptors family 1 profile domain-containing protein</fullName>
    </recommendedName>
</protein>
<feature type="transmembrane region" description="Helical" evidence="9">
    <location>
        <begin position="139"/>
        <end position="162"/>
    </location>
</feature>
<evidence type="ECO:0000313" key="11">
    <source>
        <dbReference type="EMBL" id="CAF1018500.1"/>
    </source>
</evidence>
<keyword evidence="6 9" id="KW-0472">Membrane</keyword>
<accession>A0A814I1W6</accession>
<feature type="transmembrane region" description="Helical" evidence="9">
    <location>
        <begin position="182"/>
        <end position="203"/>
    </location>
</feature>
<evidence type="ECO:0000256" key="9">
    <source>
        <dbReference type="SAM" id="Phobius"/>
    </source>
</evidence>
<dbReference type="EMBL" id="CAJNON010000136">
    <property type="protein sequence ID" value="CAF1018500.1"/>
    <property type="molecule type" value="Genomic_DNA"/>
</dbReference>
<evidence type="ECO:0000313" key="12">
    <source>
        <dbReference type="EMBL" id="CAF3677997.1"/>
    </source>
</evidence>
<keyword evidence="2" id="KW-1003">Cell membrane</keyword>
<comment type="subcellular location">
    <subcellularLocation>
        <location evidence="1">Cell membrane</location>
        <topology evidence="1">Multi-pass membrane protein</topology>
    </subcellularLocation>
</comment>
<evidence type="ECO:0000256" key="2">
    <source>
        <dbReference type="ARBA" id="ARBA00022475"/>
    </source>
</evidence>
<dbReference type="GO" id="GO:0004930">
    <property type="term" value="F:G protein-coupled receptor activity"/>
    <property type="evidence" value="ECO:0007669"/>
    <property type="project" value="UniProtKB-KW"/>
</dbReference>
<keyword evidence="3 9" id="KW-0812">Transmembrane</keyword>
<dbReference type="AlphaFoldDB" id="A0A814I1W6"/>
<feature type="domain" description="G-protein coupled receptors family 1 profile" evidence="10">
    <location>
        <begin position="36"/>
        <end position="290"/>
    </location>
</feature>
<evidence type="ECO:0000259" key="10">
    <source>
        <dbReference type="PROSITE" id="PS50262"/>
    </source>
</evidence>
<keyword evidence="8" id="KW-0807">Transducer</keyword>
<feature type="transmembrane region" description="Helical" evidence="9">
    <location>
        <begin position="91"/>
        <end position="108"/>
    </location>
</feature>
<feature type="transmembrane region" description="Helical" evidence="9">
    <location>
        <begin position="233"/>
        <end position="250"/>
    </location>
</feature>
<name>A0A814I1W6_9BILA</name>
<keyword evidence="5" id="KW-0297">G-protein coupled receptor</keyword>
<evidence type="ECO:0000256" key="3">
    <source>
        <dbReference type="ARBA" id="ARBA00022692"/>
    </source>
</evidence>
<dbReference type="EMBL" id="CAJOAY010000495">
    <property type="protein sequence ID" value="CAF3677997.1"/>
    <property type="molecule type" value="Genomic_DNA"/>
</dbReference>
<dbReference type="CDD" id="cd00637">
    <property type="entry name" value="7tm_classA_rhodopsin-like"/>
    <property type="match status" value="1"/>
</dbReference>
<evidence type="ECO:0000256" key="5">
    <source>
        <dbReference type="ARBA" id="ARBA00023040"/>
    </source>
</evidence>
<evidence type="ECO:0000313" key="13">
    <source>
        <dbReference type="Proteomes" id="UP000663891"/>
    </source>
</evidence>
<dbReference type="Proteomes" id="UP000663891">
    <property type="component" value="Unassembled WGS sequence"/>
</dbReference>
<dbReference type="Proteomes" id="UP000663881">
    <property type="component" value="Unassembled WGS sequence"/>
</dbReference>
<dbReference type="OrthoDB" id="10025569at2759"/>
<sequence>MEVVNFMNDSTLIETESWFLPFDIISIISTSLSIILGLLYIFIVIKHKTYSTVQLLLVCNSSIGVILFSCVLLNMAIFTLQHDLQKSSEKSISFCIILGFLSFVTDGLQNYSYLLTAVYQYISVVYPNKLIWRTVKFQFYLVIVIWIVCIIDMVPVLLTGQIIYNTDNQICQIPLRLSVSVIYVGAIIYMIPNFGIVAVYIKLTRYVHQMSFRTISNNTLFHARRELRLLKRTFILSNTLIVIGIPYMIFNYMSFFTPPPKYYFRIAYICVDISVLMVVIIGYCFTPNIGTIIRKKFTRSTPVEPMTIRFTART</sequence>
<evidence type="ECO:0000256" key="1">
    <source>
        <dbReference type="ARBA" id="ARBA00004651"/>
    </source>
</evidence>
<dbReference type="GO" id="GO:0005886">
    <property type="term" value="C:plasma membrane"/>
    <property type="evidence" value="ECO:0007669"/>
    <property type="project" value="UniProtKB-SubCell"/>
</dbReference>
<dbReference type="InterPro" id="IPR017452">
    <property type="entry name" value="GPCR_Rhodpsn_7TM"/>
</dbReference>
<dbReference type="PANTHER" id="PTHR24228:SF59">
    <property type="entry name" value="NEUROPEPTIDE RECEPTOR 15"/>
    <property type="match status" value="1"/>
</dbReference>
<feature type="transmembrane region" description="Helical" evidence="9">
    <location>
        <begin position="20"/>
        <end position="43"/>
    </location>
</feature>
<dbReference type="PANTHER" id="PTHR24228">
    <property type="entry name" value="B2 BRADYKININ RECEPTOR/ANGIOTENSIN II RECEPTOR"/>
    <property type="match status" value="1"/>
</dbReference>
<dbReference type="Gene3D" id="1.20.1070.10">
    <property type="entry name" value="Rhodopsin 7-helix transmembrane proteins"/>
    <property type="match status" value="1"/>
</dbReference>
<keyword evidence="7" id="KW-0675">Receptor</keyword>
<feature type="transmembrane region" description="Helical" evidence="9">
    <location>
        <begin position="262"/>
        <end position="286"/>
    </location>
</feature>
<reference evidence="11" key="1">
    <citation type="submission" date="2021-02" db="EMBL/GenBank/DDBJ databases">
        <authorList>
            <person name="Nowell W R."/>
        </authorList>
    </citation>
    <scope>NUCLEOTIDE SEQUENCE</scope>
</reference>
<dbReference type="PROSITE" id="PS50262">
    <property type="entry name" value="G_PROTEIN_RECEP_F1_2"/>
    <property type="match status" value="1"/>
</dbReference>
<dbReference type="SUPFAM" id="SSF81321">
    <property type="entry name" value="Family A G protein-coupled receptor-like"/>
    <property type="match status" value="1"/>
</dbReference>
<evidence type="ECO:0000256" key="6">
    <source>
        <dbReference type="ARBA" id="ARBA00023136"/>
    </source>
</evidence>
<gene>
    <name evidence="12" type="ORF">OKA104_LOCUS10920</name>
    <name evidence="11" type="ORF">VCS650_LOCUS15661</name>
</gene>
<feature type="transmembrane region" description="Helical" evidence="9">
    <location>
        <begin position="55"/>
        <end position="79"/>
    </location>
</feature>
<comment type="caution">
    <text evidence="11">The sequence shown here is derived from an EMBL/GenBank/DDBJ whole genome shotgun (WGS) entry which is preliminary data.</text>
</comment>
<keyword evidence="4 9" id="KW-1133">Transmembrane helix</keyword>
<proteinExistence type="predicted"/>